<proteinExistence type="predicted"/>
<dbReference type="Pfam" id="PF17871">
    <property type="entry name" value="AAA_lid_9"/>
    <property type="match status" value="1"/>
</dbReference>
<dbReference type="GO" id="GO:0008233">
    <property type="term" value="F:peptidase activity"/>
    <property type="evidence" value="ECO:0007669"/>
    <property type="project" value="UniProtKB-KW"/>
</dbReference>
<keyword evidence="1" id="KW-0677">Repeat</keyword>
<accession>A0A2T4S868</accession>
<dbReference type="GO" id="GO:0005737">
    <property type="term" value="C:cytoplasm"/>
    <property type="evidence" value="ECO:0007669"/>
    <property type="project" value="TreeGrafter"/>
</dbReference>
<dbReference type="CDD" id="cd00009">
    <property type="entry name" value="AAA"/>
    <property type="match status" value="1"/>
</dbReference>
<dbReference type="SMART" id="SM00382">
    <property type="entry name" value="AAA"/>
    <property type="match status" value="2"/>
</dbReference>
<comment type="caution">
    <text evidence="8">The sequence shown here is derived from an EMBL/GenBank/DDBJ whole genome shotgun (WGS) entry which is preliminary data.</text>
</comment>
<dbReference type="PRINTS" id="PR00300">
    <property type="entry name" value="CLPPROTEASEA"/>
</dbReference>
<dbReference type="OrthoDB" id="2207457at2"/>
<dbReference type="AlphaFoldDB" id="A0A2T4S868"/>
<dbReference type="Gene3D" id="3.40.50.300">
    <property type="entry name" value="P-loop containing nucleotide triphosphate hydrolases"/>
    <property type="match status" value="2"/>
</dbReference>
<dbReference type="Gene3D" id="1.10.8.60">
    <property type="match status" value="2"/>
</dbReference>
<keyword evidence="3 8" id="KW-0067">ATP-binding</keyword>
<dbReference type="PANTHER" id="PTHR11638:SF18">
    <property type="entry name" value="HEAT SHOCK PROTEIN 104"/>
    <property type="match status" value="1"/>
</dbReference>
<evidence type="ECO:0000313" key="8">
    <source>
        <dbReference type="EMBL" id="PTK57897.1"/>
    </source>
</evidence>
<evidence type="ECO:0000256" key="2">
    <source>
        <dbReference type="ARBA" id="ARBA00022741"/>
    </source>
</evidence>
<keyword evidence="4" id="KW-0143">Chaperone</keyword>
<dbReference type="GO" id="GO:0005524">
    <property type="term" value="F:ATP binding"/>
    <property type="evidence" value="ECO:0007669"/>
    <property type="project" value="UniProtKB-KW"/>
</dbReference>
<keyword evidence="8" id="KW-0378">Hydrolase</keyword>
<evidence type="ECO:0000313" key="9">
    <source>
        <dbReference type="Proteomes" id="UP000240400"/>
    </source>
</evidence>
<feature type="domain" description="AAA+ ATPase" evidence="6">
    <location>
        <begin position="283"/>
        <end position="419"/>
    </location>
</feature>
<evidence type="ECO:0000256" key="3">
    <source>
        <dbReference type="ARBA" id="ARBA00022840"/>
    </source>
</evidence>
<dbReference type="InterPro" id="IPR050130">
    <property type="entry name" value="ClpA_ClpB"/>
</dbReference>
<dbReference type="EMBL" id="PZHR01000081">
    <property type="protein sequence ID" value="PTK57897.1"/>
    <property type="molecule type" value="Genomic_DNA"/>
</dbReference>
<evidence type="ECO:0000256" key="5">
    <source>
        <dbReference type="SAM" id="Coils"/>
    </source>
</evidence>
<evidence type="ECO:0000259" key="7">
    <source>
        <dbReference type="SMART" id="SM01086"/>
    </source>
</evidence>
<dbReference type="GO" id="GO:0006508">
    <property type="term" value="P:proteolysis"/>
    <property type="evidence" value="ECO:0007669"/>
    <property type="project" value="UniProtKB-KW"/>
</dbReference>
<dbReference type="InterPro" id="IPR019489">
    <property type="entry name" value="Clp_ATPase_C"/>
</dbReference>
<keyword evidence="2" id="KW-0547">Nucleotide-binding</keyword>
<name>A0A2T4S868_9STAP</name>
<evidence type="ECO:0000256" key="4">
    <source>
        <dbReference type="ARBA" id="ARBA00023186"/>
    </source>
</evidence>
<dbReference type="Pfam" id="PF00004">
    <property type="entry name" value="AAA"/>
    <property type="match status" value="1"/>
</dbReference>
<keyword evidence="5" id="KW-0175">Coiled coil</keyword>
<dbReference type="PANTHER" id="PTHR11638">
    <property type="entry name" value="ATP-DEPENDENT CLP PROTEASE"/>
    <property type="match status" value="1"/>
</dbReference>
<dbReference type="Pfam" id="PF10431">
    <property type="entry name" value="ClpB_D2-small"/>
    <property type="match status" value="1"/>
</dbReference>
<dbReference type="GO" id="GO:0034605">
    <property type="term" value="P:cellular response to heat"/>
    <property type="evidence" value="ECO:0007669"/>
    <property type="project" value="TreeGrafter"/>
</dbReference>
<dbReference type="InterPro" id="IPR003593">
    <property type="entry name" value="AAA+_ATPase"/>
</dbReference>
<feature type="domain" description="Clp ATPase C-terminal" evidence="7">
    <location>
        <begin position="796"/>
        <end position="885"/>
    </location>
</feature>
<evidence type="ECO:0000256" key="1">
    <source>
        <dbReference type="ARBA" id="ARBA00022737"/>
    </source>
</evidence>
<evidence type="ECO:0000259" key="6">
    <source>
        <dbReference type="SMART" id="SM00382"/>
    </source>
</evidence>
<dbReference type="Gene3D" id="4.10.860.10">
    <property type="entry name" value="UVR domain"/>
    <property type="match status" value="1"/>
</dbReference>
<feature type="domain" description="AAA+ ATPase" evidence="6">
    <location>
        <begin position="618"/>
        <end position="762"/>
    </location>
</feature>
<keyword evidence="8" id="KW-0645">Protease</keyword>
<dbReference type="InterPro" id="IPR003959">
    <property type="entry name" value="ATPase_AAA_core"/>
</dbReference>
<dbReference type="GO" id="GO:0016887">
    <property type="term" value="F:ATP hydrolysis activity"/>
    <property type="evidence" value="ECO:0007669"/>
    <property type="project" value="InterPro"/>
</dbReference>
<protein>
    <submittedName>
        <fullName evidence="8">ATP-dependent Clp protease ATP-binding subunit</fullName>
    </submittedName>
</protein>
<dbReference type="InterPro" id="IPR041546">
    <property type="entry name" value="ClpA/ClpB_AAA_lid"/>
</dbReference>
<dbReference type="SMART" id="SM01086">
    <property type="entry name" value="ClpB_D2-small"/>
    <property type="match status" value="1"/>
</dbReference>
<dbReference type="SUPFAM" id="SSF52540">
    <property type="entry name" value="P-loop containing nucleoside triphosphate hydrolases"/>
    <property type="match status" value="2"/>
</dbReference>
<dbReference type="Pfam" id="PF07724">
    <property type="entry name" value="AAA_2"/>
    <property type="match status" value="1"/>
</dbReference>
<dbReference type="CDD" id="cd19499">
    <property type="entry name" value="RecA-like_ClpB_Hsp104-like"/>
    <property type="match status" value="1"/>
</dbReference>
<dbReference type="InterPro" id="IPR027417">
    <property type="entry name" value="P-loop_NTPase"/>
</dbReference>
<reference evidence="8 9" key="1">
    <citation type="journal article" date="2016" name="Front. Microbiol.">
        <title>Comprehensive Phylogenetic Analysis of Bovine Non-aureus Staphylococci Species Based on Whole-Genome Sequencing.</title>
        <authorList>
            <person name="Naushad S."/>
            <person name="Barkema H.W."/>
            <person name="Luby C."/>
            <person name="Condas L.A."/>
            <person name="Nobrega D.B."/>
            <person name="Carson D.A."/>
            <person name="De Buck J."/>
        </authorList>
    </citation>
    <scope>NUCLEOTIDE SEQUENCE [LARGE SCALE GENOMIC DNA]</scope>
    <source>
        <strain evidence="8 9">SNUC 4337</strain>
    </source>
</reference>
<dbReference type="Proteomes" id="UP000240400">
    <property type="component" value="Unassembled WGS sequence"/>
</dbReference>
<gene>
    <name evidence="8" type="ORF">BUZ61_11460</name>
</gene>
<feature type="coiled-coil region" evidence="5">
    <location>
        <begin position="563"/>
        <end position="590"/>
    </location>
</feature>
<sequence>MKLLNNFNNNIKEYQISRQCRDVFLNVNDIVSKKQYQIIESQDLLLAFVITKDTGASYALGHHSITQKKIKDEINSAQTVKERYINIEKEKNDETETSFWGTSRKKKKITQFIMDNPVQFTKEISSDQYIKYMSDFIISQKVVDILEFAEEMRFQNNPSGKIDTYWILMGITQDETNNAYQIINKLMLKYDEFYNTHHELHEVFNNRRMYSTRRFYDGRNKEDQLQKESQKNMITNKLKDPNYSLLEDISVDITEKARNNELMPVVGRKKEIQHIEIALSRKNKNNVALIGQGGVGKSAIIDGLALKIVQSEVLSLKNKRILQFNINDLISVIKSDYNHGIQRFVEEMKREKNVILFIDEIHMLGKMKGLTDILKPIMARGDFRIIGATTPKEWSQFLSQDTALVRRFEKIFVKEPSIEDAITIVNSTAPSYENFHRVNYDFKAIEAAVKAGKRFFPKDQLPDIAFTILDNAAAIIRIENDENIPIVTRYENEMSKLKKKLYEIKKMEFNEVEELKVREQIHQIEVEYTQDNVNNQKNAYKLTVTPKYVKKAIEQKLDREIDQDNLIQAIDISESKIENLKKLKNALSSQIIGQDEAIELISNAIIRKKLGFKQPDSPIGVFMLLGTSGVGKTETAKILNKELYKDEQNIIRFDMSEYQKEHEVSKLIGPPPGYVGFGQSNDLVKTVIEHPSAVILFDEIEKAHPKIFDILLQVFDDGRLTNSSDETADFSECIIFLTSNIGASDIRNKKVVGLNQQYKDETDFSTVNENVREALTKNFRPEFLNRIDEFITFKPLNQQDIFKITQLLIDKEIELIEELGYKIIFSESAVSYIATACFDPKNGARPIKRSISKLLEDRLSELIINNDLKPGNTINVSSENNQLLITYQ</sequence>
<organism evidence="8 9">
    <name type="scientific">Staphylococcus nepalensis</name>
    <dbReference type="NCBI Taxonomy" id="214473"/>
    <lineage>
        <taxon>Bacteria</taxon>
        <taxon>Bacillati</taxon>
        <taxon>Bacillota</taxon>
        <taxon>Bacilli</taxon>
        <taxon>Bacillales</taxon>
        <taxon>Staphylococcaceae</taxon>
        <taxon>Staphylococcus</taxon>
    </lineage>
</organism>
<dbReference type="InterPro" id="IPR001270">
    <property type="entry name" value="ClpA/B"/>
</dbReference>